<feature type="region of interest" description="Disordered" evidence="3">
    <location>
        <begin position="15"/>
        <end position="36"/>
    </location>
</feature>
<evidence type="ECO:0000256" key="3">
    <source>
        <dbReference type="SAM" id="MobiDB-lite"/>
    </source>
</evidence>
<accession>A0A9P0K9X9</accession>
<evidence type="ECO:0000256" key="2">
    <source>
        <dbReference type="ARBA" id="ARBA00023180"/>
    </source>
</evidence>
<evidence type="ECO:0000256" key="1">
    <source>
        <dbReference type="ARBA" id="ARBA00005964"/>
    </source>
</evidence>
<keyword evidence="2" id="KW-0325">Glycoprotein</keyword>
<reference evidence="6" key="1">
    <citation type="submission" date="2022-03" db="EMBL/GenBank/DDBJ databases">
        <authorList>
            <person name="Sayadi A."/>
        </authorList>
    </citation>
    <scope>NUCLEOTIDE SEQUENCE</scope>
</reference>
<dbReference type="SUPFAM" id="SSF53474">
    <property type="entry name" value="alpha/beta-Hydrolases"/>
    <property type="match status" value="1"/>
</dbReference>
<comment type="caution">
    <text evidence="6">The sequence shown here is derived from an EMBL/GenBank/DDBJ whole genome shotgun (WGS) entry which is preliminary data.</text>
</comment>
<dbReference type="InterPro" id="IPR029058">
    <property type="entry name" value="AB_hydrolase_fold"/>
</dbReference>
<protein>
    <recommendedName>
        <fullName evidence="5">Carboxylesterase type B domain-containing protein</fullName>
    </recommendedName>
</protein>
<feature type="compositionally biased region" description="Basic and acidic residues" evidence="3">
    <location>
        <begin position="27"/>
        <end position="36"/>
    </location>
</feature>
<evidence type="ECO:0000259" key="5">
    <source>
        <dbReference type="Pfam" id="PF00135"/>
    </source>
</evidence>
<dbReference type="AlphaFoldDB" id="A0A9P0K9X9"/>
<dbReference type="InterPro" id="IPR051093">
    <property type="entry name" value="Neuroligin/BSAL"/>
</dbReference>
<dbReference type="Pfam" id="PF00135">
    <property type="entry name" value="COesterase"/>
    <property type="match status" value="1"/>
</dbReference>
<dbReference type="InterPro" id="IPR002018">
    <property type="entry name" value="CarbesteraseB"/>
</dbReference>
<dbReference type="PANTHER" id="PTHR43903">
    <property type="entry name" value="NEUROLIGIN"/>
    <property type="match status" value="1"/>
</dbReference>
<gene>
    <name evidence="6" type="ORF">ACAOBT_LOCUS9216</name>
</gene>
<feature type="transmembrane region" description="Helical" evidence="4">
    <location>
        <begin position="60"/>
        <end position="76"/>
    </location>
</feature>
<keyword evidence="7" id="KW-1185">Reference proteome</keyword>
<evidence type="ECO:0000313" key="6">
    <source>
        <dbReference type="EMBL" id="CAH1970993.1"/>
    </source>
</evidence>
<dbReference type="OrthoDB" id="3200163at2759"/>
<dbReference type="Proteomes" id="UP001152888">
    <property type="component" value="Unassembled WGS sequence"/>
</dbReference>
<keyword evidence="4" id="KW-1133">Transmembrane helix</keyword>
<comment type="similarity">
    <text evidence="1">Belongs to the type-B carboxylesterase/lipase family.</text>
</comment>
<dbReference type="EMBL" id="CAKOFQ010006780">
    <property type="protein sequence ID" value="CAH1970993.1"/>
    <property type="molecule type" value="Genomic_DNA"/>
</dbReference>
<sequence>MALSETMMIYWSNFIRKGNPNESPDGDASHGGRSERSRFKNVEWTAYEGVHKKYLNLGEFHLYFIITIFCSGFLQFK</sequence>
<feature type="domain" description="Carboxylesterase type B" evidence="5">
    <location>
        <begin position="2"/>
        <end position="58"/>
    </location>
</feature>
<name>A0A9P0K9X9_ACAOB</name>
<evidence type="ECO:0000313" key="7">
    <source>
        <dbReference type="Proteomes" id="UP001152888"/>
    </source>
</evidence>
<keyword evidence="4" id="KW-0812">Transmembrane</keyword>
<keyword evidence="4" id="KW-0472">Membrane</keyword>
<evidence type="ECO:0000256" key="4">
    <source>
        <dbReference type="SAM" id="Phobius"/>
    </source>
</evidence>
<dbReference type="Gene3D" id="3.40.50.1820">
    <property type="entry name" value="alpha/beta hydrolase"/>
    <property type="match status" value="1"/>
</dbReference>
<proteinExistence type="inferred from homology"/>
<organism evidence="6 7">
    <name type="scientific">Acanthoscelides obtectus</name>
    <name type="common">Bean weevil</name>
    <name type="synonym">Bruchus obtectus</name>
    <dbReference type="NCBI Taxonomy" id="200917"/>
    <lineage>
        <taxon>Eukaryota</taxon>
        <taxon>Metazoa</taxon>
        <taxon>Ecdysozoa</taxon>
        <taxon>Arthropoda</taxon>
        <taxon>Hexapoda</taxon>
        <taxon>Insecta</taxon>
        <taxon>Pterygota</taxon>
        <taxon>Neoptera</taxon>
        <taxon>Endopterygota</taxon>
        <taxon>Coleoptera</taxon>
        <taxon>Polyphaga</taxon>
        <taxon>Cucujiformia</taxon>
        <taxon>Chrysomeloidea</taxon>
        <taxon>Chrysomelidae</taxon>
        <taxon>Bruchinae</taxon>
        <taxon>Bruchini</taxon>
        <taxon>Acanthoscelides</taxon>
    </lineage>
</organism>